<reference evidence="1" key="1">
    <citation type="submission" date="2022-02" db="EMBL/GenBank/DDBJ databases">
        <authorList>
            <person name="Henning P.M."/>
            <person name="McCubbin A.G."/>
            <person name="Shore J.S."/>
        </authorList>
    </citation>
    <scope>NUCLEOTIDE SEQUENCE</scope>
    <source>
        <strain evidence="1">F60SS</strain>
        <tissue evidence="1">Leaves</tissue>
    </source>
</reference>
<organism evidence="1 2">
    <name type="scientific">Turnera subulata</name>
    <dbReference type="NCBI Taxonomy" id="218843"/>
    <lineage>
        <taxon>Eukaryota</taxon>
        <taxon>Viridiplantae</taxon>
        <taxon>Streptophyta</taxon>
        <taxon>Embryophyta</taxon>
        <taxon>Tracheophyta</taxon>
        <taxon>Spermatophyta</taxon>
        <taxon>Magnoliopsida</taxon>
        <taxon>eudicotyledons</taxon>
        <taxon>Gunneridae</taxon>
        <taxon>Pentapetalae</taxon>
        <taxon>rosids</taxon>
        <taxon>fabids</taxon>
        <taxon>Malpighiales</taxon>
        <taxon>Passifloraceae</taxon>
        <taxon>Turnera</taxon>
    </lineage>
</organism>
<dbReference type="EMBL" id="JAKUCV010007191">
    <property type="protein sequence ID" value="KAJ4824428.1"/>
    <property type="molecule type" value="Genomic_DNA"/>
</dbReference>
<dbReference type="Proteomes" id="UP001141552">
    <property type="component" value="Unassembled WGS sequence"/>
</dbReference>
<reference evidence="1" key="2">
    <citation type="journal article" date="2023" name="Plants (Basel)">
        <title>Annotation of the Turnera subulata (Passifloraceae) Draft Genome Reveals the S-Locus Evolved after the Divergence of Turneroideae from Passifloroideae in a Stepwise Manner.</title>
        <authorList>
            <person name="Henning P.M."/>
            <person name="Roalson E.H."/>
            <person name="Mir W."/>
            <person name="McCubbin A.G."/>
            <person name="Shore J.S."/>
        </authorList>
    </citation>
    <scope>NUCLEOTIDE SEQUENCE</scope>
    <source>
        <strain evidence="1">F60SS</strain>
    </source>
</reference>
<sequence>MASVLMSHVADMDESVTLLKFSAIEAAQSGINQQVTLTPEIKQADSNKDRIFHIGTRSSVKRLIDQLDRMGMNE</sequence>
<proteinExistence type="predicted"/>
<comment type="caution">
    <text evidence="1">The sequence shown here is derived from an EMBL/GenBank/DDBJ whole genome shotgun (WGS) entry which is preliminary data.</text>
</comment>
<name>A0A9Q0J0Z7_9ROSI</name>
<evidence type="ECO:0000313" key="1">
    <source>
        <dbReference type="EMBL" id="KAJ4824428.1"/>
    </source>
</evidence>
<dbReference type="OrthoDB" id="1734464at2759"/>
<gene>
    <name evidence="1" type="ORF">Tsubulata_032614</name>
</gene>
<accession>A0A9Q0J0Z7</accession>
<dbReference type="AlphaFoldDB" id="A0A9Q0J0Z7"/>
<keyword evidence="2" id="KW-1185">Reference proteome</keyword>
<evidence type="ECO:0000313" key="2">
    <source>
        <dbReference type="Proteomes" id="UP001141552"/>
    </source>
</evidence>
<protein>
    <submittedName>
        <fullName evidence="1">Uncharacterized protein</fullName>
    </submittedName>
</protein>